<dbReference type="EMBL" id="JAARSH010000004">
    <property type="protein sequence ID" value="MBC1616024.1"/>
    <property type="molecule type" value="Genomic_DNA"/>
</dbReference>
<proteinExistence type="predicted"/>
<sequence length="50" mass="5384">MTETPKPNVPSNIVVGAKVKILPSAKKYATGQAIPAFIKGSQYTILQRNN</sequence>
<accession>A0A842AGP8</accession>
<evidence type="ECO:0000313" key="3">
    <source>
        <dbReference type="Proteomes" id="UP000546806"/>
    </source>
</evidence>
<dbReference type="EMBL" id="JAARWW010000002">
    <property type="protein sequence ID" value="MBC2003009.1"/>
    <property type="molecule type" value="Genomic_DNA"/>
</dbReference>
<dbReference type="Proteomes" id="UP000546806">
    <property type="component" value="Unassembled WGS sequence"/>
</dbReference>
<evidence type="ECO:0000313" key="1">
    <source>
        <dbReference type="EMBL" id="MBC1616024.1"/>
    </source>
</evidence>
<organism evidence="1 4">
    <name type="scientific">Listeria booriae</name>
    <dbReference type="NCBI Taxonomy" id="1552123"/>
    <lineage>
        <taxon>Bacteria</taxon>
        <taxon>Bacillati</taxon>
        <taxon>Bacillota</taxon>
        <taxon>Bacilli</taxon>
        <taxon>Bacillales</taxon>
        <taxon>Listeriaceae</taxon>
        <taxon>Listeria</taxon>
    </lineage>
</organism>
<name>A0A842AGP8_9LIST</name>
<gene>
    <name evidence="1" type="ORF">HB904_07490</name>
    <name evidence="2" type="ORF">HCA78_04445</name>
</gene>
<reference evidence="3 4" key="1">
    <citation type="submission" date="2020-03" db="EMBL/GenBank/DDBJ databases">
        <title>Soil Listeria distribution.</title>
        <authorList>
            <person name="Liao J."/>
            <person name="Wiedmann M."/>
        </authorList>
    </citation>
    <scope>NUCLEOTIDE SEQUENCE [LARGE SCALE GENOMIC DNA]</scope>
    <source>
        <strain evidence="2 3">FSL L7-0435</strain>
        <strain evidence="1 4">FSL L7-1299</strain>
    </source>
</reference>
<dbReference type="Proteomes" id="UP000574104">
    <property type="component" value="Unassembled WGS sequence"/>
</dbReference>
<protein>
    <submittedName>
        <fullName evidence="1">Uncharacterized protein</fullName>
    </submittedName>
</protein>
<comment type="caution">
    <text evidence="1">The sequence shown here is derived from an EMBL/GenBank/DDBJ whole genome shotgun (WGS) entry which is preliminary data.</text>
</comment>
<evidence type="ECO:0000313" key="2">
    <source>
        <dbReference type="EMBL" id="MBC2003009.1"/>
    </source>
</evidence>
<evidence type="ECO:0000313" key="4">
    <source>
        <dbReference type="Proteomes" id="UP000574104"/>
    </source>
</evidence>
<dbReference type="AlphaFoldDB" id="A0A842AGP8"/>